<comment type="caution">
    <text evidence="6">The sequence shown here is derived from an EMBL/GenBank/DDBJ whole genome shotgun (WGS) entry which is preliminary data.</text>
</comment>
<dbReference type="InterPro" id="IPR030934">
    <property type="entry name" value="Intein_C"/>
</dbReference>
<gene>
    <name evidence="6" type="ORF">WJX68_02035</name>
</gene>
<keyword evidence="1" id="KW-0479">Metal-binding</keyword>
<evidence type="ECO:0000313" key="7">
    <source>
        <dbReference type="Proteomes" id="UP001364211"/>
    </source>
</evidence>
<dbReference type="PROSITE" id="PS50817">
    <property type="entry name" value="INTEIN_N_TER"/>
    <property type="match status" value="1"/>
</dbReference>
<evidence type="ECO:0000313" key="6">
    <source>
        <dbReference type="EMBL" id="MEJ8277698.1"/>
    </source>
</evidence>
<dbReference type="PANTHER" id="PTHR43432:SF3">
    <property type="entry name" value="SLR0285 PROTEIN"/>
    <property type="match status" value="1"/>
</dbReference>
<dbReference type="InterPro" id="IPR040086">
    <property type="entry name" value="MJ0683-like"/>
</dbReference>
<proteinExistence type="predicted"/>
<dbReference type="InterPro" id="IPR006141">
    <property type="entry name" value="Intein_N"/>
</dbReference>
<evidence type="ECO:0000256" key="1">
    <source>
        <dbReference type="ARBA" id="ARBA00022723"/>
    </source>
</evidence>
<dbReference type="NCBIfam" id="NF038136">
    <property type="entry name" value="rSAM_Rv_intein"/>
    <property type="match status" value="1"/>
</dbReference>
<dbReference type="Proteomes" id="UP001364211">
    <property type="component" value="Unassembled WGS sequence"/>
</dbReference>
<keyword evidence="3" id="KW-0411">Iron-sulfur</keyword>
<organism evidence="6 7">
    <name type="scientific">Pseudonocardia spirodelae</name>
    <dbReference type="NCBI Taxonomy" id="3133431"/>
    <lineage>
        <taxon>Bacteria</taxon>
        <taxon>Bacillati</taxon>
        <taxon>Actinomycetota</taxon>
        <taxon>Actinomycetes</taxon>
        <taxon>Pseudonocardiales</taxon>
        <taxon>Pseudonocardiaceae</taxon>
        <taxon>Pseudonocardia</taxon>
    </lineage>
</organism>
<protein>
    <submittedName>
        <fullName evidence="6">Intein-containing Rv2578c family radical SAM protein</fullName>
    </submittedName>
</protein>
<keyword evidence="7" id="KW-1185">Reference proteome</keyword>
<reference evidence="6 7" key="1">
    <citation type="submission" date="2024-03" db="EMBL/GenBank/DDBJ databases">
        <title>Draft genome sequence of Pseudonocardia sp. DW16-2.</title>
        <authorList>
            <person name="Duangmal K."/>
        </authorList>
    </citation>
    <scope>NUCLEOTIDE SEQUENCE [LARGE SCALE GENOMIC DNA]</scope>
    <source>
        <strain evidence="6 7">DW16-2</strain>
    </source>
</reference>
<evidence type="ECO:0000256" key="2">
    <source>
        <dbReference type="ARBA" id="ARBA00023004"/>
    </source>
</evidence>
<evidence type="ECO:0000256" key="4">
    <source>
        <dbReference type="SAM" id="MobiDB-lite"/>
    </source>
</evidence>
<feature type="compositionally biased region" description="Basic and acidic residues" evidence="4">
    <location>
        <begin position="649"/>
        <end position="663"/>
    </location>
</feature>
<feature type="domain" description="Hint" evidence="5">
    <location>
        <begin position="74"/>
        <end position="168"/>
    </location>
</feature>
<name>A0ABU8T269_9PSEU</name>
<dbReference type="InterPro" id="IPR036844">
    <property type="entry name" value="Hint_dom_sf"/>
</dbReference>
<evidence type="ECO:0000259" key="5">
    <source>
        <dbReference type="SMART" id="SM00306"/>
    </source>
</evidence>
<keyword evidence="2" id="KW-0408">Iron</keyword>
<dbReference type="PROSITE" id="PS50818">
    <property type="entry name" value="INTEIN_C_TER"/>
    <property type="match status" value="1"/>
</dbReference>
<accession>A0ABU8T269</accession>
<dbReference type="SUPFAM" id="SSF102114">
    <property type="entry name" value="Radical SAM enzymes"/>
    <property type="match status" value="1"/>
</dbReference>
<dbReference type="CDD" id="cd00081">
    <property type="entry name" value="Hint"/>
    <property type="match status" value="1"/>
</dbReference>
<dbReference type="SUPFAM" id="SSF51294">
    <property type="entry name" value="Hedgehog/intein (Hint) domain"/>
    <property type="match status" value="1"/>
</dbReference>
<feature type="region of interest" description="Disordered" evidence="4">
    <location>
        <begin position="649"/>
        <end position="684"/>
    </location>
</feature>
<dbReference type="RefSeq" id="WP_340285806.1">
    <property type="nucleotide sequence ID" value="NZ_JBBJUP010000001.1"/>
</dbReference>
<dbReference type="InterPro" id="IPR058240">
    <property type="entry name" value="rSAM_sf"/>
</dbReference>
<dbReference type="Gene3D" id="2.170.16.10">
    <property type="entry name" value="Hedgehog/Intein (Hint) domain"/>
    <property type="match status" value="1"/>
</dbReference>
<dbReference type="SMART" id="SM00306">
    <property type="entry name" value="HintN"/>
    <property type="match status" value="1"/>
</dbReference>
<sequence>MRWSGQQVGADGIGGAAALPGMQGLLRSVRTPEFAGAVFHEVEARSALNRVPSSSPVPFGWTLNPYRGCSHACTYCLAGETPVLTADGRSRPIAALRPGDEVVGTVTDGRGRRRFVRTPVLAHWSTRRRAQEVSLDDGTVLVTSAEHRFLTTDGWAHVRPGRCRASAARPHLRPGAALVGPGAAAMPGHGPRPAGWAEGWLCGLVRADAVRGRVRAEPFPTGWVEMEALARAHHLLTVARPVGAGARPAVTGVPGAAGVPGPAGVPGAAASPAAWPERPGPGWSAGFVGGIVDACGEVGAGVLRIVPGCEELARACVAALRRLGFRVASEPSARPGVRALRVLGGAAEQLRLVAVTDPAVARVRDVGGARVEEPPAGAPRVLSVRDTGTIRPMFDITTGTGDFVAAGVVSHNCFARNTHTYLDLDAGADFDSQIVVKVNVARVLERELARPSWRREHVAMGTNTDPYQRAEGRYRLMPGVIGALARSGTPFSVLTKGTVLTRDLPDLAAAHRDVRVGTGVSVALLDRELQARLEPGTPSPRARLDLVRRITDAGLPCGVMLAPVLPWLTDSEEALDALLAEVAAAGAARATVLALHLRPGTREWFLAWLGREYPDLVERYARLYRGGAYAGRGYREALARRVAPLLARHGLDRPEPNPRDPGRTRQQAPPPAAPGPAGGQLSLL</sequence>
<dbReference type="Gene3D" id="3.80.30.30">
    <property type="match status" value="1"/>
</dbReference>
<evidence type="ECO:0000256" key="3">
    <source>
        <dbReference type="ARBA" id="ARBA00023014"/>
    </source>
</evidence>
<dbReference type="PANTHER" id="PTHR43432">
    <property type="entry name" value="SLR0285 PROTEIN"/>
    <property type="match status" value="1"/>
</dbReference>
<dbReference type="EMBL" id="JBBJUP010000001">
    <property type="protein sequence ID" value="MEJ8277698.1"/>
    <property type="molecule type" value="Genomic_DNA"/>
</dbReference>
<dbReference type="NCBIfam" id="NF038135">
    <property type="entry name" value="rSAM_Rv2578c"/>
    <property type="match status" value="1"/>
</dbReference>
<dbReference type="InterPro" id="IPR003587">
    <property type="entry name" value="Hint_dom_N"/>
</dbReference>